<comment type="caution">
    <text evidence="1">The sequence shown here is derived from an EMBL/GenBank/DDBJ whole genome shotgun (WGS) entry which is preliminary data.</text>
</comment>
<dbReference type="Proteomes" id="UP000669060">
    <property type="component" value="Unassembled WGS sequence"/>
</dbReference>
<reference evidence="1 2" key="1">
    <citation type="submission" date="2020-12" db="EMBL/GenBank/DDBJ databases">
        <title>Pseudomonas schmalbachii sp. nov. isolated from millipede gut.</title>
        <authorList>
            <person name="Shelomi M."/>
        </authorList>
    </citation>
    <scope>NUCLEOTIDE SEQUENCE [LARGE SCALE GENOMIC DNA]</scope>
    <source>
        <strain evidence="1 2">Milli4</strain>
    </source>
</reference>
<sequence length="75" mass="7898">MPLSSNEKRVTPYVKRWRGAAFTVAVEAVGRAADLHSDGKGADVEKLQTAATTPIVPAPNVAGFPCRGWHPLASA</sequence>
<name>A0ABS3TPE6_9PSED</name>
<proteinExistence type="predicted"/>
<keyword evidence="2" id="KW-1185">Reference proteome</keyword>
<gene>
    <name evidence="1" type="ORF">JFY56_09865</name>
</gene>
<organism evidence="1 2">
    <name type="scientific">Pseudomonas schmalbachii</name>
    <dbReference type="NCBI Taxonomy" id="2816993"/>
    <lineage>
        <taxon>Bacteria</taxon>
        <taxon>Pseudomonadati</taxon>
        <taxon>Pseudomonadota</taxon>
        <taxon>Gammaproteobacteria</taxon>
        <taxon>Pseudomonadales</taxon>
        <taxon>Pseudomonadaceae</taxon>
        <taxon>Pseudomonas</taxon>
    </lineage>
</organism>
<dbReference type="EMBL" id="JAELYA010000003">
    <property type="protein sequence ID" value="MBO3275531.1"/>
    <property type="molecule type" value="Genomic_DNA"/>
</dbReference>
<evidence type="ECO:0000313" key="2">
    <source>
        <dbReference type="Proteomes" id="UP000669060"/>
    </source>
</evidence>
<accession>A0ABS3TPE6</accession>
<evidence type="ECO:0000313" key="1">
    <source>
        <dbReference type="EMBL" id="MBO3275531.1"/>
    </source>
</evidence>
<protein>
    <submittedName>
        <fullName evidence="1">Uncharacterized protein</fullName>
    </submittedName>
</protein>
<dbReference type="RefSeq" id="WP_208313481.1">
    <property type="nucleotide sequence ID" value="NZ_JAELYA010000003.1"/>
</dbReference>